<protein>
    <submittedName>
        <fullName evidence="1">Uncharacterized protein</fullName>
    </submittedName>
</protein>
<dbReference type="OrthoDB" id="2446503at2759"/>
<reference evidence="1" key="1">
    <citation type="journal article" date="2020" name="Fungal Divers.">
        <title>Resolving the Mortierellaceae phylogeny through synthesis of multi-gene phylogenetics and phylogenomics.</title>
        <authorList>
            <person name="Vandepol N."/>
            <person name="Liber J."/>
            <person name="Desiro A."/>
            <person name="Na H."/>
            <person name="Kennedy M."/>
            <person name="Barry K."/>
            <person name="Grigoriev I.V."/>
            <person name="Miller A.N."/>
            <person name="O'Donnell K."/>
            <person name="Stajich J.E."/>
            <person name="Bonito G."/>
        </authorList>
    </citation>
    <scope>NUCLEOTIDE SEQUENCE</scope>
    <source>
        <strain evidence="1">MES-2147</strain>
    </source>
</reference>
<keyword evidence="2" id="KW-1185">Reference proteome</keyword>
<dbReference type="EMBL" id="JAAAHW010002493">
    <property type="protein sequence ID" value="KAF9991843.1"/>
    <property type="molecule type" value="Genomic_DNA"/>
</dbReference>
<sequence length="86" mass="9993">SYRYVAKGLDKLMSRYYSKTTATLHCDGKPSLEKSGERSRRNDYLKKQIIKLEHEVQMASDSRRGSLKRAYKMCRQLYRAPATGSK</sequence>
<accession>A0A9P6MCG7</accession>
<gene>
    <name evidence="1" type="ORF">BGZ65_013035</name>
</gene>
<name>A0A9P6MCG7_9FUNG</name>
<dbReference type="AlphaFoldDB" id="A0A9P6MCG7"/>
<comment type="caution">
    <text evidence="1">The sequence shown here is derived from an EMBL/GenBank/DDBJ whole genome shotgun (WGS) entry which is preliminary data.</text>
</comment>
<evidence type="ECO:0000313" key="2">
    <source>
        <dbReference type="Proteomes" id="UP000749646"/>
    </source>
</evidence>
<evidence type="ECO:0000313" key="1">
    <source>
        <dbReference type="EMBL" id="KAF9991843.1"/>
    </source>
</evidence>
<organism evidence="1 2">
    <name type="scientific">Modicella reniformis</name>
    <dbReference type="NCBI Taxonomy" id="1440133"/>
    <lineage>
        <taxon>Eukaryota</taxon>
        <taxon>Fungi</taxon>
        <taxon>Fungi incertae sedis</taxon>
        <taxon>Mucoromycota</taxon>
        <taxon>Mortierellomycotina</taxon>
        <taxon>Mortierellomycetes</taxon>
        <taxon>Mortierellales</taxon>
        <taxon>Mortierellaceae</taxon>
        <taxon>Modicella</taxon>
    </lineage>
</organism>
<proteinExistence type="predicted"/>
<dbReference type="Proteomes" id="UP000749646">
    <property type="component" value="Unassembled WGS sequence"/>
</dbReference>
<feature type="non-terminal residue" evidence="1">
    <location>
        <position position="1"/>
    </location>
</feature>